<dbReference type="CDD" id="cd00041">
    <property type="entry name" value="CUB"/>
    <property type="match status" value="1"/>
</dbReference>
<feature type="compositionally biased region" description="Polar residues" evidence="4">
    <location>
        <begin position="369"/>
        <end position="378"/>
    </location>
</feature>
<evidence type="ECO:0000256" key="2">
    <source>
        <dbReference type="ARBA" id="ARBA00023157"/>
    </source>
</evidence>
<feature type="domain" description="C-type lectin" evidence="7">
    <location>
        <begin position="157"/>
        <end position="274"/>
    </location>
</feature>
<evidence type="ECO:0000256" key="3">
    <source>
        <dbReference type="PROSITE-ProRule" id="PRU00059"/>
    </source>
</evidence>
<keyword evidence="1" id="KW-0677">Repeat</keyword>
<feature type="region of interest" description="Disordered" evidence="4">
    <location>
        <begin position="1"/>
        <end position="26"/>
    </location>
</feature>
<dbReference type="InterPro" id="IPR001304">
    <property type="entry name" value="C-type_lectin-like"/>
</dbReference>
<evidence type="ECO:0000313" key="9">
    <source>
        <dbReference type="Proteomes" id="UP000298663"/>
    </source>
</evidence>
<comment type="caution">
    <text evidence="8">The sequence shown here is derived from an EMBL/GenBank/DDBJ whole genome shotgun (WGS) entry which is preliminary data.</text>
</comment>
<keyword evidence="5" id="KW-1133">Transmembrane helix</keyword>
<dbReference type="InterPro" id="IPR016187">
    <property type="entry name" value="CTDL_fold"/>
</dbReference>
<organism evidence="8 9">
    <name type="scientific">Steinernema carpocapsae</name>
    <name type="common">Entomopathogenic nematode</name>
    <dbReference type="NCBI Taxonomy" id="34508"/>
    <lineage>
        <taxon>Eukaryota</taxon>
        <taxon>Metazoa</taxon>
        <taxon>Ecdysozoa</taxon>
        <taxon>Nematoda</taxon>
        <taxon>Chromadorea</taxon>
        <taxon>Rhabditida</taxon>
        <taxon>Tylenchina</taxon>
        <taxon>Panagrolaimomorpha</taxon>
        <taxon>Strongyloidoidea</taxon>
        <taxon>Steinernematidae</taxon>
        <taxon>Steinernema</taxon>
    </lineage>
</organism>
<evidence type="ECO:0008006" key="10">
    <source>
        <dbReference type="Google" id="ProtNLM"/>
    </source>
</evidence>
<evidence type="ECO:0000256" key="4">
    <source>
        <dbReference type="SAM" id="MobiDB-lite"/>
    </source>
</evidence>
<dbReference type="Pfam" id="PF00431">
    <property type="entry name" value="CUB"/>
    <property type="match status" value="1"/>
</dbReference>
<keyword evidence="2" id="KW-1015">Disulfide bond</keyword>
<dbReference type="EMBL" id="AZBU02000001">
    <property type="protein sequence ID" value="TMS36439.1"/>
    <property type="molecule type" value="Genomic_DNA"/>
</dbReference>
<dbReference type="Proteomes" id="UP000298663">
    <property type="component" value="Chromosome X"/>
</dbReference>
<evidence type="ECO:0000256" key="1">
    <source>
        <dbReference type="ARBA" id="ARBA00022737"/>
    </source>
</evidence>
<feature type="domain" description="CUB" evidence="6">
    <location>
        <begin position="15"/>
        <end position="135"/>
    </location>
</feature>
<name>A0A4U8UUR5_STECR</name>
<evidence type="ECO:0000256" key="5">
    <source>
        <dbReference type="SAM" id="Phobius"/>
    </source>
</evidence>
<dbReference type="SUPFAM" id="SSF56436">
    <property type="entry name" value="C-type lectin-like"/>
    <property type="match status" value="1"/>
</dbReference>
<dbReference type="OrthoDB" id="7357196at2759"/>
<feature type="region of interest" description="Disordered" evidence="4">
    <location>
        <begin position="369"/>
        <end position="389"/>
    </location>
</feature>
<dbReference type="SMART" id="SM00034">
    <property type="entry name" value="CLECT"/>
    <property type="match status" value="1"/>
</dbReference>
<keyword evidence="9" id="KW-1185">Reference proteome</keyword>
<dbReference type="CDD" id="cd00037">
    <property type="entry name" value="CLECT"/>
    <property type="match status" value="1"/>
</dbReference>
<dbReference type="PROSITE" id="PS50041">
    <property type="entry name" value="C_TYPE_LECTIN_2"/>
    <property type="match status" value="1"/>
</dbReference>
<comment type="caution">
    <text evidence="3">Lacks conserved residue(s) required for the propagation of feature annotation.</text>
</comment>
<evidence type="ECO:0000313" key="8">
    <source>
        <dbReference type="EMBL" id="TMS36439.1"/>
    </source>
</evidence>
<dbReference type="InterPro" id="IPR000859">
    <property type="entry name" value="CUB_dom"/>
</dbReference>
<keyword evidence="5" id="KW-0472">Membrane</keyword>
<accession>A0A4U8UUR5</accession>
<dbReference type="EMBL" id="CM016762">
    <property type="protein sequence ID" value="TMS36439.1"/>
    <property type="molecule type" value="Genomic_DNA"/>
</dbReference>
<dbReference type="InterPro" id="IPR035914">
    <property type="entry name" value="Sperma_CUB_dom_sf"/>
</dbReference>
<gene>
    <name evidence="8" type="ORF">L596_003601</name>
</gene>
<dbReference type="Gene3D" id="3.10.100.10">
    <property type="entry name" value="Mannose-Binding Protein A, subunit A"/>
    <property type="match status" value="1"/>
</dbReference>
<dbReference type="Pfam" id="PF00059">
    <property type="entry name" value="Lectin_C"/>
    <property type="match status" value="1"/>
</dbReference>
<dbReference type="Gene3D" id="2.60.120.290">
    <property type="entry name" value="Spermadhesin, CUB domain"/>
    <property type="match status" value="1"/>
</dbReference>
<dbReference type="InterPro" id="IPR016186">
    <property type="entry name" value="C-type_lectin-like/link_sf"/>
</dbReference>
<dbReference type="SMART" id="SM00042">
    <property type="entry name" value="CUB"/>
    <property type="match status" value="1"/>
</dbReference>
<dbReference type="STRING" id="34508.A0A4U8UUR5"/>
<reference evidence="8 9" key="2">
    <citation type="journal article" date="2019" name="G3 (Bethesda)">
        <title>Hybrid Assembly of the Genome of the Entomopathogenic Nematode Steinernema carpocapsae Identifies the X-Chromosome.</title>
        <authorList>
            <person name="Serra L."/>
            <person name="Macchietto M."/>
            <person name="Macias-Munoz A."/>
            <person name="McGill C.J."/>
            <person name="Rodriguez I.M."/>
            <person name="Rodriguez B."/>
            <person name="Murad R."/>
            <person name="Mortazavi A."/>
        </authorList>
    </citation>
    <scope>NUCLEOTIDE SEQUENCE [LARGE SCALE GENOMIC DNA]</scope>
    <source>
        <strain evidence="8 9">ALL</strain>
    </source>
</reference>
<dbReference type="AlphaFoldDB" id="A0A4U8UUR5"/>
<protein>
    <recommendedName>
        <fullName evidence="10">CUB domain-containing protein</fullName>
    </recommendedName>
</protein>
<sequence length="512" mass="56731">MFNTGEVLSAEPNPCSPNPSMLNASDVPKQIRSPYNQENTYPSNTDCQFLLRATSPSRQIILFVNSSKLEEPLFKNCTDYVTARDGDQRQSNELKTWCGHEVPEQIIGTTDSMFLAFHSDEIVQSTGFIVTYAEFAVPGCPPGWITQPTSGLSKLNNDSTCYWVGGRDGEGLSWADAQQQCALTQANLVTFLNPRDAAFVKEHFGAKYPMFWTGYNSINEDMTFTSIDGSRLPADFPGVPAKQYTDDCILIDYQDGDLSYRPTDCRDKHHFVCKRRYDGQTRPATQTPEVKYGLQQAALDATYWILIIVVLILLLLLCCIAVGHCKNRCCGTRVEPAEENRMVGQTTNNQSVADSAAVSRNASTRITVEPLQGQNVASSAPKPNPSAQNNVLQLNNVAAQSLQEDHQHTKVENFQESHALQDMQPSTSTQRPEGIEKGRTALRAQAETNLSIPGAQVNDHGRLETELSLSSSKHASTMANPYSSKKMLFVRPKMSLLEHSSAISLDDFWKNI</sequence>
<reference evidence="8 9" key="1">
    <citation type="journal article" date="2015" name="Genome Biol.">
        <title>Comparative genomics of Steinernema reveals deeply conserved gene regulatory networks.</title>
        <authorList>
            <person name="Dillman A.R."/>
            <person name="Macchietto M."/>
            <person name="Porter C.F."/>
            <person name="Rogers A."/>
            <person name="Williams B."/>
            <person name="Antoshechkin I."/>
            <person name="Lee M.M."/>
            <person name="Goodwin Z."/>
            <person name="Lu X."/>
            <person name="Lewis E.E."/>
            <person name="Goodrich-Blair H."/>
            <person name="Stock S.P."/>
            <person name="Adams B.J."/>
            <person name="Sternberg P.W."/>
            <person name="Mortazavi A."/>
        </authorList>
    </citation>
    <scope>NUCLEOTIDE SEQUENCE [LARGE SCALE GENOMIC DNA]</scope>
    <source>
        <strain evidence="8 9">ALL</strain>
    </source>
</reference>
<evidence type="ECO:0000259" key="7">
    <source>
        <dbReference type="PROSITE" id="PS50041"/>
    </source>
</evidence>
<dbReference type="SUPFAM" id="SSF49854">
    <property type="entry name" value="Spermadhesin, CUB domain"/>
    <property type="match status" value="1"/>
</dbReference>
<evidence type="ECO:0000259" key="6">
    <source>
        <dbReference type="PROSITE" id="PS01180"/>
    </source>
</evidence>
<dbReference type="PANTHER" id="PTHR24251:SF37">
    <property type="entry name" value="CUB DOMAIN-CONTAINING PROTEIN"/>
    <property type="match status" value="1"/>
</dbReference>
<dbReference type="PANTHER" id="PTHR24251">
    <property type="entry name" value="OVOCHYMASE-RELATED"/>
    <property type="match status" value="1"/>
</dbReference>
<dbReference type="PROSITE" id="PS01180">
    <property type="entry name" value="CUB"/>
    <property type="match status" value="1"/>
</dbReference>
<proteinExistence type="predicted"/>
<keyword evidence="5" id="KW-0812">Transmembrane</keyword>
<feature type="transmembrane region" description="Helical" evidence="5">
    <location>
        <begin position="301"/>
        <end position="323"/>
    </location>
</feature>